<keyword evidence="1" id="KW-1133">Transmembrane helix</keyword>
<feature type="transmembrane region" description="Helical" evidence="1">
    <location>
        <begin position="12"/>
        <end position="28"/>
    </location>
</feature>
<reference evidence="2" key="1">
    <citation type="submission" date="2018-02" db="EMBL/GenBank/DDBJ databases">
        <title>Rhizophora mucronata_Transcriptome.</title>
        <authorList>
            <person name="Meera S.P."/>
            <person name="Sreeshan A."/>
            <person name="Augustine A."/>
        </authorList>
    </citation>
    <scope>NUCLEOTIDE SEQUENCE</scope>
    <source>
        <tissue evidence="2">Leaf</tissue>
    </source>
</reference>
<evidence type="ECO:0000256" key="1">
    <source>
        <dbReference type="SAM" id="Phobius"/>
    </source>
</evidence>
<organism evidence="2">
    <name type="scientific">Rhizophora mucronata</name>
    <name type="common">Asiatic mangrove</name>
    <dbReference type="NCBI Taxonomy" id="61149"/>
    <lineage>
        <taxon>Eukaryota</taxon>
        <taxon>Viridiplantae</taxon>
        <taxon>Streptophyta</taxon>
        <taxon>Embryophyta</taxon>
        <taxon>Tracheophyta</taxon>
        <taxon>Spermatophyta</taxon>
        <taxon>Magnoliopsida</taxon>
        <taxon>eudicotyledons</taxon>
        <taxon>Gunneridae</taxon>
        <taxon>Pentapetalae</taxon>
        <taxon>rosids</taxon>
        <taxon>fabids</taxon>
        <taxon>Malpighiales</taxon>
        <taxon>Rhizophoraceae</taxon>
        <taxon>Rhizophora</taxon>
    </lineage>
</organism>
<keyword evidence="1" id="KW-0472">Membrane</keyword>
<name>A0A2P2PUL2_RHIMU</name>
<accession>A0A2P2PUL2</accession>
<evidence type="ECO:0000313" key="2">
    <source>
        <dbReference type="EMBL" id="MBX58446.1"/>
    </source>
</evidence>
<dbReference type="EMBL" id="GGEC01077962">
    <property type="protein sequence ID" value="MBX58446.1"/>
    <property type="molecule type" value="Transcribed_RNA"/>
</dbReference>
<sequence>MMPSPFFCFSYYISWLPLIFGICLFGSLY</sequence>
<keyword evidence="1" id="KW-0812">Transmembrane</keyword>
<dbReference type="AlphaFoldDB" id="A0A2P2PUL2"/>
<proteinExistence type="predicted"/>
<protein>
    <submittedName>
        <fullName evidence="2">Uncharacterized protein</fullName>
    </submittedName>
</protein>